<dbReference type="InterPro" id="IPR008962">
    <property type="entry name" value="PapD-like_sf"/>
</dbReference>
<gene>
    <name evidence="3" type="ORF">EDEG_01785</name>
</gene>
<dbReference type="Pfam" id="PF00635">
    <property type="entry name" value="Motile_Sperm"/>
    <property type="match status" value="1"/>
</dbReference>
<dbReference type="STRING" id="1003232.J9D8U6"/>
<sequence>MSDNPSLNDISILPDHIKIDLSTKTGILILKSKTTEGRAFKIKTTRPKDYVVEPSLGIILPFQEFRINIKLTPDSSVLKDTFYQGNMVFTDFSYFLNPSDHRFKLELYKFDWRRNLEELRAFLKEKNPKGIEKKLDVMVVGSKQNVSTMERCVFVDYFTWVFVIVTFLRIVKNILL</sequence>
<dbReference type="Proteomes" id="UP000003163">
    <property type="component" value="Unassembled WGS sequence"/>
</dbReference>
<keyword evidence="4" id="KW-1185">Reference proteome</keyword>
<dbReference type="EMBL" id="AFBI03000027">
    <property type="protein sequence ID" value="EJW03929.1"/>
    <property type="molecule type" value="Genomic_DNA"/>
</dbReference>
<dbReference type="SUPFAM" id="SSF49354">
    <property type="entry name" value="PapD-like"/>
    <property type="match status" value="1"/>
</dbReference>
<proteinExistence type="predicted"/>
<dbReference type="InParanoid" id="J9D8U6"/>
<organism evidence="3 4">
    <name type="scientific">Edhazardia aedis (strain USNM 41457)</name>
    <name type="common">Microsporidian parasite</name>
    <dbReference type="NCBI Taxonomy" id="1003232"/>
    <lineage>
        <taxon>Eukaryota</taxon>
        <taxon>Fungi</taxon>
        <taxon>Fungi incertae sedis</taxon>
        <taxon>Microsporidia</taxon>
        <taxon>Edhazardia</taxon>
    </lineage>
</organism>
<dbReference type="VEuPathDB" id="MicrosporidiaDB:EDEG_01785"/>
<dbReference type="InterPro" id="IPR000535">
    <property type="entry name" value="MSP_dom"/>
</dbReference>
<keyword evidence="1" id="KW-0472">Membrane</keyword>
<evidence type="ECO:0000259" key="2">
    <source>
        <dbReference type="PROSITE" id="PS50202"/>
    </source>
</evidence>
<protein>
    <recommendedName>
        <fullName evidence="2">MSP domain-containing protein</fullName>
    </recommendedName>
</protein>
<feature type="transmembrane region" description="Helical" evidence="1">
    <location>
        <begin position="153"/>
        <end position="171"/>
    </location>
</feature>
<feature type="domain" description="MSP" evidence="2">
    <location>
        <begin position="1"/>
        <end position="141"/>
    </location>
</feature>
<evidence type="ECO:0000256" key="1">
    <source>
        <dbReference type="SAM" id="Phobius"/>
    </source>
</evidence>
<evidence type="ECO:0000313" key="4">
    <source>
        <dbReference type="Proteomes" id="UP000003163"/>
    </source>
</evidence>
<dbReference type="InterPro" id="IPR013783">
    <property type="entry name" value="Ig-like_fold"/>
</dbReference>
<keyword evidence="1" id="KW-1133">Transmembrane helix</keyword>
<dbReference type="Gene3D" id="2.60.40.10">
    <property type="entry name" value="Immunoglobulins"/>
    <property type="match status" value="1"/>
</dbReference>
<dbReference type="OrthoDB" id="264603at2759"/>
<accession>J9D8U6</accession>
<keyword evidence="1" id="KW-0812">Transmembrane</keyword>
<comment type="caution">
    <text evidence="3">The sequence shown here is derived from an EMBL/GenBank/DDBJ whole genome shotgun (WGS) entry which is preliminary data.</text>
</comment>
<reference evidence="4" key="2">
    <citation type="submission" date="2015-07" db="EMBL/GenBank/DDBJ databases">
        <title>Contrasting host-pathogen interactions and genome evolution in two generalist and specialist microsporidian pathogens of mosquitoes.</title>
        <authorList>
            <consortium name="The Broad Institute Genomics Platform"/>
            <consortium name="The Broad Institute Genome Sequencing Center for Infectious Disease"/>
            <person name="Cuomo C.A."/>
            <person name="Sanscrainte N.D."/>
            <person name="Goldberg J.M."/>
            <person name="Heiman D."/>
            <person name="Young S."/>
            <person name="Zeng Q."/>
            <person name="Becnel J.J."/>
            <person name="Birren B.W."/>
        </authorList>
    </citation>
    <scope>NUCLEOTIDE SEQUENCE [LARGE SCALE GENOMIC DNA]</scope>
    <source>
        <strain evidence="4">USNM 41457</strain>
    </source>
</reference>
<dbReference type="AlphaFoldDB" id="J9D8U6"/>
<reference evidence="3 4" key="1">
    <citation type="submission" date="2011-08" db="EMBL/GenBank/DDBJ databases">
        <authorList>
            <person name="Liu Z.J."/>
            <person name="Shi F.L."/>
            <person name="Lu J.Q."/>
            <person name="Li M."/>
            <person name="Wang Z.L."/>
        </authorList>
    </citation>
    <scope>NUCLEOTIDE SEQUENCE [LARGE SCALE GENOMIC DNA]</scope>
    <source>
        <strain evidence="3 4">USNM 41457</strain>
    </source>
</reference>
<dbReference type="HOGENOM" id="CLU_130507_0_0_1"/>
<dbReference type="PROSITE" id="PS50202">
    <property type="entry name" value="MSP"/>
    <property type="match status" value="1"/>
</dbReference>
<name>J9D8U6_EDHAE</name>
<evidence type="ECO:0000313" key="3">
    <source>
        <dbReference type="EMBL" id="EJW03929.1"/>
    </source>
</evidence>